<evidence type="ECO:0000256" key="4">
    <source>
        <dbReference type="ARBA" id="ARBA00022989"/>
    </source>
</evidence>
<keyword evidence="5 8" id="KW-0472">Membrane</keyword>
<comment type="caution">
    <text evidence="10">The sequence shown here is derived from an EMBL/GenBank/DDBJ whole genome shotgun (WGS) entry which is preliminary data.</text>
</comment>
<gene>
    <name evidence="10" type="ORF">AAFF_G00315490</name>
</gene>
<protein>
    <recommendedName>
        <fullName evidence="9">Receptor ligand binding region domain-containing protein</fullName>
    </recommendedName>
</protein>
<evidence type="ECO:0000256" key="7">
    <source>
        <dbReference type="ARBA" id="ARBA00023180"/>
    </source>
</evidence>
<feature type="transmembrane region" description="Helical" evidence="8">
    <location>
        <begin position="475"/>
        <end position="500"/>
    </location>
</feature>
<name>A0AAD7WRD6_9TELE</name>
<organism evidence="10 11">
    <name type="scientific">Aldrovandia affinis</name>
    <dbReference type="NCBI Taxonomy" id="143900"/>
    <lineage>
        <taxon>Eukaryota</taxon>
        <taxon>Metazoa</taxon>
        <taxon>Chordata</taxon>
        <taxon>Craniata</taxon>
        <taxon>Vertebrata</taxon>
        <taxon>Euteleostomi</taxon>
        <taxon>Actinopterygii</taxon>
        <taxon>Neopterygii</taxon>
        <taxon>Teleostei</taxon>
        <taxon>Notacanthiformes</taxon>
        <taxon>Halosauridae</taxon>
        <taxon>Aldrovandia</taxon>
    </lineage>
</organism>
<dbReference type="Pfam" id="PF01094">
    <property type="entry name" value="ANF_receptor"/>
    <property type="match status" value="1"/>
</dbReference>
<dbReference type="Proteomes" id="UP001221898">
    <property type="component" value="Unassembled WGS sequence"/>
</dbReference>
<evidence type="ECO:0000256" key="5">
    <source>
        <dbReference type="ARBA" id="ARBA00023136"/>
    </source>
</evidence>
<keyword evidence="11" id="KW-1185">Reference proteome</keyword>
<dbReference type="PRINTS" id="PR00255">
    <property type="entry name" value="NATPEPTIDER"/>
</dbReference>
<dbReference type="InterPro" id="IPR052612">
    <property type="entry name" value="ANP_Clearance_Receptor"/>
</dbReference>
<keyword evidence="7" id="KW-0325">Glycoprotein</keyword>
<evidence type="ECO:0000256" key="3">
    <source>
        <dbReference type="ARBA" id="ARBA00022729"/>
    </source>
</evidence>
<dbReference type="GO" id="GO:0007165">
    <property type="term" value="P:signal transduction"/>
    <property type="evidence" value="ECO:0007669"/>
    <property type="project" value="TreeGrafter"/>
</dbReference>
<keyword evidence="2 8" id="KW-0812">Transmembrane</keyword>
<dbReference type="GO" id="GO:0016941">
    <property type="term" value="F:natriuretic peptide receptor activity"/>
    <property type="evidence" value="ECO:0007669"/>
    <property type="project" value="TreeGrafter"/>
</dbReference>
<dbReference type="GO" id="GO:0017046">
    <property type="term" value="F:peptide hormone binding"/>
    <property type="evidence" value="ECO:0007669"/>
    <property type="project" value="TreeGrafter"/>
</dbReference>
<dbReference type="InterPro" id="IPR001828">
    <property type="entry name" value="ANF_lig-bd_rcpt"/>
</dbReference>
<keyword evidence="4 8" id="KW-1133">Transmembrane helix</keyword>
<keyword evidence="6" id="KW-0675">Receptor</keyword>
<evidence type="ECO:0000256" key="1">
    <source>
        <dbReference type="ARBA" id="ARBA00004479"/>
    </source>
</evidence>
<dbReference type="AlphaFoldDB" id="A0AAD7WRD6"/>
<proteinExistence type="predicted"/>
<dbReference type="GO" id="GO:0016020">
    <property type="term" value="C:membrane"/>
    <property type="evidence" value="ECO:0007669"/>
    <property type="project" value="UniProtKB-SubCell"/>
</dbReference>
<accession>A0AAD7WRD6</accession>
<dbReference type="Gene3D" id="3.40.50.2300">
    <property type="match status" value="2"/>
</dbReference>
<dbReference type="SUPFAM" id="SSF53822">
    <property type="entry name" value="Periplasmic binding protein-like I"/>
    <property type="match status" value="1"/>
</dbReference>
<evidence type="ECO:0000256" key="6">
    <source>
        <dbReference type="ARBA" id="ARBA00023170"/>
    </source>
</evidence>
<dbReference type="InterPro" id="IPR001170">
    <property type="entry name" value="ANPR/GUC"/>
</dbReference>
<dbReference type="PANTHER" id="PTHR44755">
    <property type="entry name" value="NATRIURETIC PEPTIDE RECEPTOR 3-RELATED"/>
    <property type="match status" value="1"/>
</dbReference>
<dbReference type="EMBL" id="JAINUG010000047">
    <property type="protein sequence ID" value="KAJ8405569.1"/>
    <property type="molecule type" value="Genomic_DNA"/>
</dbReference>
<evidence type="ECO:0000256" key="2">
    <source>
        <dbReference type="ARBA" id="ARBA00022692"/>
    </source>
</evidence>
<sequence length="537" mass="60749">MKVFKSGNRQRNITKVYISKIKILPLAHKRGLLLSVNMSYLLSCCLYVWLILLPVRTSALNEEIEVLVILPKNNSYIFSISRVTPAIEYAKKLSGELYPGLNFSVHYENSDCGNEALFSLVSRSCMKKPDLILGPVCEYAAAQVVRMASHWNIPVISAGALATGFSHKEKEYSHLTRIAPSYLKMAETFSALFEHFSWKSVLLIYDDDKEERNCYFTTEGVHSSLHLEDYNVEFFIIDSRAHKVDTEEIIKHIYDSEVVIMCAEADIVRDIMLAAHRKRLTNGSYIFFNIELFNSSSYGNGSWKRGDKYDADAKLAYAALNVVTLMRTVKPEFEMFSTEVKKSIQKAGIGADSANINMFVEGFHDALLLYALALHEVIKNGSNKKDGVQITQSMWNRTFEGIAGQVSIDENGDRNGDFSVMTMADTQTGTYEAVFNYFGINQSLQMMPGFNSDRFTLRERHRAHVPEHPDKSCGLGVSAVTGIIVGALLGTALLMAFYFFRKNYRITIERRTQREECDIGKHRQLREDSIRSNFSAA</sequence>
<dbReference type="PROSITE" id="PS00458">
    <property type="entry name" value="ANF_RECEPTORS"/>
    <property type="match status" value="1"/>
</dbReference>
<evidence type="ECO:0000313" key="11">
    <source>
        <dbReference type="Proteomes" id="UP001221898"/>
    </source>
</evidence>
<feature type="transmembrane region" description="Helical" evidence="8">
    <location>
        <begin position="32"/>
        <end position="52"/>
    </location>
</feature>
<evidence type="ECO:0000313" key="10">
    <source>
        <dbReference type="EMBL" id="KAJ8405569.1"/>
    </source>
</evidence>
<dbReference type="InterPro" id="IPR028082">
    <property type="entry name" value="Peripla_BP_I"/>
</dbReference>
<keyword evidence="3" id="KW-0732">Signal</keyword>
<reference evidence="10" key="1">
    <citation type="journal article" date="2023" name="Science">
        <title>Genome structures resolve the early diversification of teleost fishes.</title>
        <authorList>
            <person name="Parey E."/>
            <person name="Louis A."/>
            <person name="Montfort J."/>
            <person name="Bouchez O."/>
            <person name="Roques C."/>
            <person name="Iampietro C."/>
            <person name="Lluch J."/>
            <person name="Castinel A."/>
            <person name="Donnadieu C."/>
            <person name="Desvignes T."/>
            <person name="Floi Bucao C."/>
            <person name="Jouanno E."/>
            <person name="Wen M."/>
            <person name="Mejri S."/>
            <person name="Dirks R."/>
            <person name="Jansen H."/>
            <person name="Henkel C."/>
            <person name="Chen W.J."/>
            <person name="Zahm M."/>
            <person name="Cabau C."/>
            <person name="Klopp C."/>
            <person name="Thompson A.W."/>
            <person name="Robinson-Rechavi M."/>
            <person name="Braasch I."/>
            <person name="Lecointre G."/>
            <person name="Bobe J."/>
            <person name="Postlethwait J.H."/>
            <person name="Berthelot C."/>
            <person name="Roest Crollius H."/>
            <person name="Guiguen Y."/>
        </authorList>
    </citation>
    <scope>NUCLEOTIDE SEQUENCE</scope>
    <source>
        <strain evidence="10">NC1722</strain>
    </source>
</reference>
<evidence type="ECO:0000259" key="9">
    <source>
        <dbReference type="Pfam" id="PF01094"/>
    </source>
</evidence>
<feature type="domain" description="Receptor ligand binding region" evidence="9">
    <location>
        <begin position="93"/>
        <end position="425"/>
    </location>
</feature>
<evidence type="ECO:0000256" key="8">
    <source>
        <dbReference type="SAM" id="Phobius"/>
    </source>
</evidence>
<comment type="subcellular location">
    <subcellularLocation>
        <location evidence="1">Membrane</location>
        <topology evidence="1">Single-pass type I membrane protein</topology>
    </subcellularLocation>
</comment>
<dbReference type="FunFam" id="3.40.50.2300:FF:000147">
    <property type="entry name" value="Atrial natriuretic peptide receptor 3"/>
    <property type="match status" value="1"/>
</dbReference>
<dbReference type="PANTHER" id="PTHR44755:SF11">
    <property type="entry name" value="ATRIAL NATRIURETIC PEPTIDE RECEPTOR 3 ISOFORM X1"/>
    <property type="match status" value="1"/>
</dbReference>